<dbReference type="InterPro" id="IPR050198">
    <property type="entry name" value="Non-receptor_tyrosine_kinases"/>
</dbReference>
<dbReference type="SMART" id="SM00252">
    <property type="entry name" value="SH2"/>
    <property type="match status" value="1"/>
</dbReference>
<reference evidence="14" key="1">
    <citation type="submission" date="2025-08" db="UniProtKB">
        <authorList>
            <consortium name="Ensembl"/>
        </authorList>
    </citation>
    <scope>IDENTIFICATION</scope>
</reference>
<dbReference type="Gene3D" id="3.30.505.10">
    <property type="entry name" value="SH2 domain"/>
    <property type="match status" value="1"/>
</dbReference>
<dbReference type="PRINTS" id="PR00109">
    <property type="entry name" value="TYRKINASE"/>
</dbReference>
<evidence type="ECO:0000256" key="11">
    <source>
        <dbReference type="RuleBase" id="RU362096"/>
    </source>
</evidence>
<evidence type="ECO:0000256" key="2">
    <source>
        <dbReference type="ARBA" id="ARBA00022707"/>
    </source>
</evidence>
<dbReference type="GeneTree" id="ENSGT00940000164033"/>
<accession>A0A3B3T160</accession>
<evidence type="ECO:0000256" key="3">
    <source>
        <dbReference type="ARBA" id="ARBA00022741"/>
    </source>
</evidence>
<reference evidence="14" key="2">
    <citation type="submission" date="2025-09" db="UniProtKB">
        <authorList>
            <consortium name="Ensembl"/>
        </authorList>
    </citation>
    <scope>IDENTIFICATION</scope>
</reference>
<comment type="similarity">
    <text evidence="11">Belongs to the protein kinase superfamily. Tyr protein kinase family.</text>
</comment>
<dbReference type="FunFam" id="1.10.510.10:FF:000554">
    <property type="entry name" value="Predicted protein"/>
    <property type="match status" value="1"/>
</dbReference>
<dbReference type="RefSeq" id="XP_023694942.1">
    <property type="nucleotide sequence ID" value="XM_023839174.2"/>
</dbReference>
<evidence type="ECO:0000256" key="1">
    <source>
        <dbReference type="ARBA" id="ARBA00022679"/>
    </source>
</evidence>
<evidence type="ECO:0000256" key="10">
    <source>
        <dbReference type="PROSITE-ProRule" id="PRU10141"/>
    </source>
</evidence>
<dbReference type="SUPFAM" id="SSF55550">
    <property type="entry name" value="SH2 domain"/>
    <property type="match status" value="1"/>
</dbReference>
<keyword evidence="9" id="KW-0727">SH2 domain</keyword>
<name>A0A3B3T160_9TELE</name>
<dbReference type="Pfam" id="PF00017">
    <property type="entry name" value="SH2"/>
    <property type="match status" value="1"/>
</dbReference>
<proteinExistence type="inferred from homology"/>
<dbReference type="SUPFAM" id="SSF50044">
    <property type="entry name" value="SH3-domain"/>
    <property type="match status" value="1"/>
</dbReference>
<dbReference type="GeneID" id="111857921"/>
<dbReference type="GO" id="GO:0005524">
    <property type="term" value="F:ATP binding"/>
    <property type="evidence" value="ECO:0007669"/>
    <property type="project" value="UniProtKB-UniRule"/>
</dbReference>
<organism evidence="14 15">
    <name type="scientific">Paramormyrops kingsleyae</name>
    <dbReference type="NCBI Taxonomy" id="1676925"/>
    <lineage>
        <taxon>Eukaryota</taxon>
        <taxon>Metazoa</taxon>
        <taxon>Chordata</taxon>
        <taxon>Craniata</taxon>
        <taxon>Vertebrata</taxon>
        <taxon>Euteleostomi</taxon>
        <taxon>Actinopterygii</taxon>
        <taxon>Neopterygii</taxon>
        <taxon>Teleostei</taxon>
        <taxon>Osteoglossocephala</taxon>
        <taxon>Osteoglossomorpha</taxon>
        <taxon>Osteoglossiformes</taxon>
        <taxon>Mormyridae</taxon>
        <taxon>Paramormyrops</taxon>
    </lineage>
</organism>
<dbReference type="PROSITE" id="PS50011">
    <property type="entry name" value="PROTEIN_KINASE_DOM"/>
    <property type="match status" value="1"/>
</dbReference>
<feature type="domain" description="SH2" evidence="12">
    <location>
        <begin position="92"/>
        <end position="183"/>
    </location>
</feature>
<keyword evidence="15" id="KW-1185">Reference proteome</keyword>
<dbReference type="SMART" id="SM00219">
    <property type="entry name" value="TyrKc"/>
    <property type="match status" value="1"/>
</dbReference>
<feature type="domain" description="Protein kinase" evidence="13">
    <location>
        <begin position="207"/>
        <end position="464"/>
    </location>
</feature>
<dbReference type="STRING" id="1676925.ENSPKIP00000036609"/>
<dbReference type="Proteomes" id="UP000261540">
    <property type="component" value="Unplaced"/>
</dbReference>
<keyword evidence="2" id="KW-0519">Myristate</keyword>
<dbReference type="PROSITE" id="PS50001">
    <property type="entry name" value="SH2"/>
    <property type="match status" value="1"/>
</dbReference>
<evidence type="ECO:0000256" key="5">
    <source>
        <dbReference type="ARBA" id="ARBA00022840"/>
    </source>
</evidence>
<evidence type="ECO:0000259" key="13">
    <source>
        <dbReference type="PROSITE" id="PS50011"/>
    </source>
</evidence>
<dbReference type="Gene3D" id="2.30.30.40">
    <property type="entry name" value="SH3 Domains"/>
    <property type="match status" value="1"/>
</dbReference>
<dbReference type="PRINTS" id="PR00401">
    <property type="entry name" value="SH2DOMAIN"/>
</dbReference>
<sequence>MGNAGRKSLSNLWTSRKKNGTLVSSYRYVPPTMEDWKLQKGDLLEVIGETEQWFYVRKLSLRSSKSRRHREKRGYIPVEFMKRVTNLEAQPWYFGNVTKRLRAKRHLLKKENSEGAFLVWKCAKENQYYLSVRCGGNVKHYKIKEVSGSFFLVSSKTFPTICALVESYSRDPGVLCQKLKKPCLKVKKQPSSVGRKDKDWEVDRGSFVKVEKLGSGEFGEVWQGVLNDTVEVAIKEFKAKNPDILNEIEIMKQLHHERLLKLYAVCTRDEPVCLITEFMKNGTLHRYLREHNEMKDIEFPRMVNFAIQIAEGMAFLEAKKIVHRDLRAENVLLDDSGCCKIGDFGLAQSTSSGEQEILMSTKLPVKWMAPEIFRGSKYTVKCDVWSFGILLHEIVSFGEEPYLDQNKAFCVKAVQKGYRMPKTPNCSQFLYDVMLLCWRSNSVERPGFVELQDKLKAAVQEPVLEEKERNTEEKDCTTSL</sequence>
<feature type="binding site" evidence="10">
    <location>
        <position position="235"/>
    </location>
    <ligand>
        <name>ATP</name>
        <dbReference type="ChEBI" id="CHEBI:30616"/>
    </ligand>
</feature>
<dbReference type="InterPro" id="IPR001245">
    <property type="entry name" value="Ser-Thr/Tyr_kinase_cat_dom"/>
</dbReference>
<evidence type="ECO:0000256" key="9">
    <source>
        <dbReference type="PROSITE-ProRule" id="PRU00191"/>
    </source>
</evidence>
<evidence type="ECO:0000313" key="15">
    <source>
        <dbReference type="Proteomes" id="UP000261540"/>
    </source>
</evidence>
<dbReference type="EC" id="2.7.10.2" evidence="11"/>
<keyword evidence="6 11" id="KW-0829">Tyrosine-protein kinase</keyword>
<dbReference type="SUPFAM" id="SSF56112">
    <property type="entry name" value="Protein kinase-like (PK-like)"/>
    <property type="match status" value="1"/>
</dbReference>
<dbReference type="Ensembl" id="ENSPKIT00000017558.1">
    <property type="protein sequence ID" value="ENSPKIP00000036609.1"/>
    <property type="gene ID" value="ENSPKIG00000015118.1"/>
</dbReference>
<keyword evidence="5 10" id="KW-0067">ATP-binding</keyword>
<keyword evidence="3 10" id="KW-0547">Nucleotide-binding</keyword>
<evidence type="ECO:0000256" key="8">
    <source>
        <dbReference type="ARBA" id="ARBA00051245"/>
    </source>
</evidence>
<dbReference type="AlphaFoldDB" id="A0A3B3T160"/>
<keyword evidence="7" id="KW-0449">Lipoprotein</keyword>
<dbReference type="InterPro" id="IPR011009">
    <property type="entry name" value="Kinase-like_dom_sf"/>
</dbReference>
<dbReference type="InterPro" id="IPR008266">
    <property type="entry name" value="Tyr_kinase_AS"/>
</dbReference>
<dbReference type="Pfam" id="PF07714">
    <property type="entry name" value="PK_Tyr_Ser-Thr"/>
    <property type="match status" value="1"/>
</dbReference>
<protein>
    <recommendedName>
        <fullName evidence="11">Tyrosine-protein kinase</fullName>
        <ecNumber evidence="11">2.7.10.2</ecNumber>
    </recommendedName>
</protein>
<evidence type="ECO:0000256" key="7">
    <source>
        <dbReference type="ARBA" id="ARBA00023288"/>
    </source>
</evidence>
<evidence type="ECO:0000256" key="4">
    <source>
        <dbReference type="ARBA" id="ARBA00022777"/>
    </source>
</evidence>
<dbReference type="GO" id="GO:0004715">
    <property type="term" value="F:non-membrane spanning protein tyrosine kinase activity"/>
    <property type="evidence" value="ECO:0007669"/>
    <property type="project" value="UniProtKB-EC"/>
</dbReference>
<keyword evidence="4 11" id="KW-0418">Kinase</keyword>
<dbReference type="PROSITE" id="PS00109">
    <property type="entry name" value="PROTEIN_KINASE_TYR"/>
    <property type="match status" value="1"/>
</dbReference>
<dbReference type="Gene3D" id="1.10.510.10">
    <property type="entry name" value="Transferase(Phosphotransferase) domain 1"/>
    <property type="match status" value="1"/>
</dbReference>
<dbReference type="PROSITE" id="PS00107">
    <property type="entry name" value="PROTEIN_KINASE_ATP"/>
    <property type="match status" value="1"/>
</dbReference>
<evidence type="ECO:0000259" key="12">
    <source>
        <dbReference type="PROSITE" id="PS50001"/>
    </source>
</evidence>
<dbReference type="InterPro" id="IPR017441">
    <property type="entry name" value="Protein_kinase_ATP_BS"/>
</dbReference>
<dbReference type="InterPro" id="IPR000980">
    <property type="entry name" value="SH2"/>
</dbReference>
<evidence type="ECO:0000313" key="14">
    <source>
        <dbReference type="Ensembl" id="ENSPKIP00000036609.1"/>
    </source>
</evidence>
<dbReference type="InterPro" id="IPR000719">
    <property type="entry name" value="Prot_kinase_dom"/>
</dbReference>
<dbReference type="InterPro" id="IPR036028">
    <property type="entry name" value="SH3-like_dom_sf"/>
</dbReference>
<keyword evidence="1 11" id="KW-0808">Transferase</keyword>
<dbReference type="PANTHER" id="PTHR24418">
    <property type="entry name" value="TYROSINE-PROTEIN KINASE"/>
    <property type="match status" value="1"/>
</dbReference>
<evidence type="ECO:0000256" key="6">
    <source>
        <dbReference type="ARBA" id="ARBA00023137"/>
    </source>
</evidence>
<dbReference type="InterPro" id="IPR020635">
    <property type="entry name" value="Tyr_kinase_cat_dom"/>
</dbReference>
<dbReference type="InterPro" id="IPR036860">
    <property type="entry name" value="SH2_dom_sf"/>
</dbReference>
<comment type="catalytic activity">
    <reaction evidence="8 11">
        <text>L-tyrosyl-[protein] + ATP = O-phospho-L-tyrosyl-[protein] + ADP + H(+)</text>
        <dbReference type="Rhea" id="RHEA:10596"/>
        <dbReference type="Rhea" id="RHEA-COMP:10136"/>
        <dbReference type="Rhea" id="RHEA-COMP:20101"/>
        <dbReference type="ChEBI" id="CHEBI:15378"/>
        <dbReference type="ChEBI" id="CHEBI:30616"/>
        <dbReference type="ChEBI" id="CHEBI:46858"/>
        <dbReference type="ChEBI" id="CHEBI:61978"/>
        <dbReference type="ChEBI" id="CHEBI:456216"/>
        <dbReference type="EC" id="2.7.10.2"/>
    </reaction>
</comment>